<evidence type="ECO:0000256" key="1">
    <source>
        <dbReference type="ARBA" id="ARBA00006174"/>
    </source>
</evidence>
<accession>A0ABR4BJB9</accession>
<dbReference type="Gene3D" id="3.30.1330.120">
    <property type="entry name" value="2-methylcitrate dehydratase PrpD"/>
    <property type="match status" value="1"/>
</dbReference>
<dbReference type="InterPro" id="IPR036148">
    <property type="entry name" value="MmgE/PrpD_sf"/>
</dbReference>
<dbReference type="Pfam" id="PF03972">
    <property type="entry name" value="MmgE_PrpD_N"/>
    <property type="match status" value="1"/>
</dbReference>
<evidence type="ECO:0000259" key="2">
    <source>
        <dbReference type="Pfam" id="PF03972"/>
    </source>
</evidence>
<sequence>MAAFLDHDRLLVQLVDYVYEVDVTGDADALRVARLSFLDALGCASESLARSEDCRNLIGPYVPGTSVPNGFRLPGTSLELDPVKGAFDFGMLIRYLDHNDGFTGLEWGHPSDNLGAICAIADFVSQEARNKRVEGPTILTILSSLIKAYEIQGHLQLANSLNKQGLDHVFFEKLASCAVICVPELLGLTKAQTLSALSHCVLDNAPLRAYRHAPNTIPRKGWAGGDAVSRAVQLAFMARRGQPGAPTALSADRWGFEATMLRKSQTPTEVTDRQTQRLRLGGPLSKHLSTSIVRNTFYKLMPCEAHSLTAVEACVLIRKELNVQGIPWDAHSVKRVHVRTHAGAILIISKPAGLPLSNPADRDHCLEYMMAVALLKGAALEYGDFSDNASWVHDEAVDTLRKKILVTESEDFSKDYHDPQKRSLASGVTIEFLDGPSIHEIVIEHPLGSPRHPNTENAVKAKYRQNLALTYSKCTVESIFDALETNVHMPASEIFDMLWKGNGRVIGKT</sequence>
<evidence type="ECO:0000259" key="3">
    <source>
        <dbReference type="Pfam" id="PF19305"/>
    </source>
</evidence>
<dbReference type="Gene3D" id="1.10.4100.10">
    <property type="entry name" value="2-methylcitrate dehydratase PrpD"/>
    <property type="match status" value="1"/>
</dbReference>
<dbReference type="Proteomes" id="UP001590951">
    <property type="component" value="Unassembled WGS sequence"/>
</dbReference>
<keyword evidence="5" id="KW-1185">Reference proteome</keyword>
<dbReference type="PANTHER" id="PTHR16943:SF15">
    <property type="entry name" value="DEHYDRATASE (PRPD), PUTATIVE-RELATED"/>
    <property type="match status" value="1"/>
</dbReference>
<evidence type="ECO:0008006" key="6">
    <source>
        <dbReference type="Google" id="ProtNLM"/>
    </source>
</evidence>
<name>A0ABR4BJB9_9LECA</name>
<protein>
    <recommendedName>
        <fullName evidence="6">2-methylcitrate dehydratase</fullName>
    </recommendedName>
</protein>
<dbReference type="InterPro" id="IPR042188">
    <property type="entry name" value="MmgE/PrpD_sf_2"/>
</dbReference>
<organism evidence="4 5">
    <name type="scientific">Lepraria finkii</name>
    <dbReference type="NCBI Taxonomy" id="1340010"/>
    <lineage>
        <taxon>Eukaryota</taxon>
        <taxon>Fungi</taxon>
        <taxon>Dikarya</taxon>
        <taxon>Ascomycota</taxon>
        <taxon>Pezizomycotina</taxon>
        <taxon>Lecanoromycetes</taxon>
        <taxon>OSLEUM clade</taxon>
        <taxon>Lecanoromycetidae</taxon>
        <taxon>Lecanorales</taxon>
        <taxon>Lecanorineae</taxon>
        <taxon>Stereocaulaceae</taxon>
        <taxon>Lepraria</taxon>
    </lineage>
</organism>
<dbReference type="InterPro" id="IPR045336">
    <property type="entry name" value="MmgE_PrpD_N"/>
</dbReference>
<dbReference type="InterPro" id="IPR045337">
    <property type="entry name" value="MmgE_PrpD_C"/>
</dbReference>
<proteinExistence type="inferred from homology"/>
<dbReference type="Pfam" id="PF19305">
    <property type="entry name" value="MmgE_PrpD_C"/>
    <property type="match status" value="1"/>
</dbReference>
<evidence type="ECO:0000313" key="4">
    <source>
        <dbReference type="EMBL" id="KAL2057820.1"/>
    </source>
</evidence>
<gene>
    <name evidence="4" type="ORF">ABVK25_002204</name>
</gene>
<dbReference type="PANTHER" id="PTHR16943">
    <property type="entry name" value="2-METHYLCITRATE DEHYDRATASE-RELATED"/>
    <property type="match status" value="1"/>
</dbReference>
<dbReference type="EMBL" id="JBHFEH010000004">
    <property type="protein sequence ID" value="KAL2057820.1"/>
    <property type="molecule type" value="Genomic_DNA"/>
</dbReference>
<comment type="similarity">
    <text evidence="1">Belongs to the PrpD family.</text>
</comment>
<feature type="domain" description="MmgE/PrpD N-terminal" evidence="2">
    <location>
        <begin position="13"/>
        <end position="265"/>
    </location>
</feature>
<dbReference type="InterPro" id="IPR042183">
    <property type="entry name" value="MmgE/PrpD_sf_1"/>
</dbReference>
<dbReference type="InterPro" id="IPR005656">
    <property type="entry name" value="MmgE_PrpD"/>
</dbReference>
<evidence type="ECO:0000313" key="5">
    <source>
        <dbReference type="Proteomes" id="UP001590951"/>
    </source>
</evidence>
<reference evidence="4 5" key="1">
    <citation type="submission" date="2024-09" db="EMBL/GenBank/DDBJ databases">
        <title>Rethinking Asexuality: The Enigmatic Case of Functional Sexual Genes in Lepraria (Stereocaulaceae).</title>
        <authorList>
            <person name="Doellman M."/>
            <person name="Sun Y."/>
            <person name="Barcenas-Pena A."/>
            <person name="Lumbsch H.T."/>
            <person name="Grewe F."/>
        </authorList>
    </citation>
    <scope>NUCLEOTIDE SEQUENCE [LARGE SCALE GENOMIC DNA]</scope>
    <source>
        <strain evidence="4 5">Grewe 0041</strain>
    </source>
</reference>
<comment type="caution">
    <text evidence="4">The sequence shown here is derived from an EMBL/GenBank/DDBJ whole genome shotgun (WGS) entry which is preliminary data.</text>
</comment>
<dbReference type="SUPFAM" id="SSF103378">
    <property type="entry name" value="2-methylcitrate dehydratase PrpD"/>
    <property type="match status" value="1"/>
</dbReference>
<feature type="domain" description="MmgE/PrpD C-terminal" evidence="3">
    <location>
        <begin position="302"/>
        <end position="478"/>
    </location>
</feature>